<evidence type="ECO:0000256" key="1">
    <source>
        <dbReference type="SAM" id="SignalP"/>
    </source>
</evidence>
<gene>
    <name evidence="2" type="ORF">EQM13_02830</name>
</gene>
<keyword evidence="1" id="KW-0732">Signal</keyword>
<dbReference type="EMBL" id="CP035282">
    <property type="protein sequence ID" value="QAT60585.1"/>
    <property type="molecule type" value="Genomic_DNA"/>
</dbReference>
<sequence length="575" mass="65808">MNKRLISTVIFILLIMTSISTAFAATTVSGTIQYIDLKNNSVTVLDFQNNIHRAYIDKNTDILTEGKESGLKDLYFGQYVEVSLSGNRALKINASLQIEPDRQGYIVPGSRFRRGEVFSIDNKSIEIKGERGREKYALTSSTEVYKKGEETGLSRIKEGDKVLLTFDDIYSSNVSQISIEDEEKHIEGVLKGKIEFLDENKKDIQLNEVSIYNNGKWDKNSSYSLKLKIQNDEIYYKGEKISLKSLKAKGKKEVYIAFEKSFGEMTASKLLVKEGSSFQYTDKIKSIEYGTGRMVVDNNSLYFNQGTIAIKDNRLIDPLNMNRGQDVSLYGEFSSGNKLTSLVFVQGTGILNDRADDTKILVYRGKIEDIYDYQVKIGNINYRLDYMLLDDNRWKEMSEGERFTVTEDTYIYDSDLRLTVPTDGFISSRYIDLNDVEDKTLRDRIKNSFYKGKIAYFVVKESPYGKEVLGMNITPQLSQYRQNVTLDYSSIGEIKSVDYDNNTIKITKMKNYNTLNNQWESTSDESISLNKTLILLNDKPLKNDELYKLSEKNTVYIIRNKSTSQDGVYVLLVED</sequence>
<feature type="chain" id="PRO_5019303230" evidence="1">
    <location>
        <begin position="25"/>
        <end position="575"/>
    </location>
</feature>
<name>A0A410Q9B0_9FIRM</name>
<dbReference type="RefSeq" id="WP_114218293.1">
    <property type="nucleotide sequence ID" value="NZ_CP035282.1"/>
</dbReference>
<evidence type="ECO:0000313" key="3">
    <source>
        <dbReference type="Proteomes" id="UP000287969"/>
    </source>
</evidence>
<accession>A0A410Q9B0</accession>
<protein>
    <submittedName>
        <fullName evidence="2">Uncharacterized protein</fullName>
    </submittedName>
</protein>
<feature type="signal peptide" evidence="1">
    <location>
        <begin position="1"/>
        <end position="24"/>
    </location>
</feature>
<reference evidence="3" key="1">
    <citation type="submission" date="2019-01" db="EMBL/GenBank/DDBJ databases">
        <title>Draft genomes of a novel of Sporanaerobacter strains.</title>
        <authorList>
            <person name="Ma S."/>
        </authorList>
    </citation>
    <scope>NUCLEOTIDE SEQUENCE [LARGE SCALE GENOMIC DNA]</scope>
    <source>
        <strain evidence="3">NJN-17</strain>
    </source>
</reference>
<organism evidence="2 3">
    <name type="scientific">Acidilutibacter cellobiosedens</name>
    <dbReference type="NCBI Taxonomy" id="2507161"/>
    <lineage>
        <taxon>Bacteria</taxon>
        <taxon>Bacillati</taxon>
        <taxon>Bacillota</taxon>
        <taxon>Tissierellia</taxon>
        <taxon>Tissierellales</taxon>
        <taxon>Acidilutibacteraceae</taxon>
        <taxon>Acidilutibacter</taxon>
    </lineage>
</organism>
<dbReference type="KEGG" id="spoa:EQM13_02830"/>
<dbReference type="AlphaFoldDB" id="A0A410Q9B0"/>
<dbReference type="Proteomes" id="UP000287969">
    <property type="component" value="Chromosome"/>
</dbReference>
<dbReference type="OrthoDB" id="1703838at2"/>
<keyword evidence="3" id="KW-1185">Reference proteome</keyword>
<evidence type="ECO:0000313" key="2">
    <source>
        <dbReference type="EMBL" id="QAT60585.1"/>
    </source>
</evidence>
<proteinExistence type="predicted"/>